<comment type="caution">
    <text evidence="1">The sequence shown here is derived from an EMBL/GenBank/DDBJ whole genome shotgun (WGS) entry which is preliminary data.</text>
</comment>
<protein>
    <submittedName>
        <fullName evidence="1">Uncharacterized protein</fullName>
    </submittedName>
</protein>
<gene>
    <name evidence="1" type="ORF">M9Y10_009841</name>
</gene>
<keyword evidence="2" id="KW-1185">Reference proteome</keyword>
<dbReference type="EMBL" id="JAPFFF010000015">
    <property type="protein sequence ID" value="KAK8866873.1"/>
    <property type="molecule type" value="Genomic_DNA"/>
</dbReference>
<sequence>MFLESNVGFYVDPEIYHCNGNFSQSVISEAKIFSFPTKDKGAFAASLPLDGAITNMSGSLSVGPSWVDSEDLSKPISQKQRPLVTSTVSSEQVAKFWEIYQAYPKYLKNVQKRQKRKNKKKSFSNI</sequence>
<name>A0ABR2IR55_9EUKA</name>
<evidence type="ECO:0000313" key="1">
    <source>
        <dbReference type="EMBL" id="KAK8866873.1"/>
    </source>
</evidence>
<reference evidence="1 2" key="1">
    <citation type="submission" date="2024-04" db="EMBL/GenBank/DDBJ databases">
        <title>Tritrichomonas musculus Genome.</title>
        <authorList>
            <person name="Alves-Ferreira E."/>
            <person name="Grigg M."/>
            <person name="Lorenzi H."/>
            <person name="Galac M."/>
        </authorList>
    </citation>
    <scope>NUCLEOTIDE SEQUENCE [LARGE SCALE GENOMIC DNA]</scope>
    <source>
        <strain evidence="1 2">EAF2021</strain>
    </source>
</reference>
<organism evidence="1 2">
    <name type="scientific">Tritrichomonas musculus</name>
    <dbReference type="NCBI Taxonomy" id="1915356"/>
    <lineage>
        <taxon>Eukaryota</taxon>
        <taxon>Metamonada</taxon>
        <taxon>Parabasalia</taxon>
        <taxon>Tritrichomonadida</taxon>
        <taxon>Tritrichomonadidae</taxon>
        <taxon>Tritrichomonas</taxon>
    </lineage>
</organism>
<evidence type="ECO:0000313" key="2">
    <source>
        <dbReference type="Proteomes" id="UP001470230"/>
    </source>
</evidence>
<proteinExistence type="predicted"/>
<dbReference type="Proteomes" id="UP001470230">
    <property type="component" value="Unassembled WGS sequence"/>
</dbReference>
<accession>A0ABR2IR55</accession>